<dbReference type="Gene3D" id="2.60.120.920">
    <property type="match status" value="1"/>
</dbReference>
<feature type="compositionally biased region" description="Basic residues" evidence="1">
    <location>
        <begin position="548"/>
        <end position="566"/>
    </location>
</feature>
<dbReference type="EnsemblMetazoa" id="PPA12395.1">
    <property type="protein sequence ID" value="PPA12395.1"/>
    <property type="gene ID" value="WBGene00101949"/>
</dbReference>
<feature type="region of interest" description="Disordered" evidence="1">
    <location>
        <begin position="546"/>
        <end position="572"/>
    </location>
</feature>
<dbReference type="InterPro" id="IPR003877">
    <property type="entry name" value="SPRY_dom"/>
</dbReference>
<dbReference type="InterPro" id="IPR013320">
    <property type="entry name" value="ConA-like_dom_sf"/>
</dbReference>
<evidence type="ECO:0000256" key="1">
    <source>
        <dbReference type="SAM" id="MobiDB-lite"/>
    </source>
</evidence>
<proteinExistence type="predicted"/>
<feature type="compositionally biased region" description="Acidic residues" evidence="1">
    <location>
        <begin position="879"/>
        <end position="888"/>
    </location>
</feature>
<protein>
    <submittedName>
        <fullName evidence="2">B30.2/SPRY domain-containing protein</fullName>
    </submittedName>
</protein>
<sequence length="906" mass="101777">MTDHRLVAIDSIGTNDDQYMASTFEADLDLIDRRLKRLYPYVDFEATQVPTHWNKDDKCTFMRVSHLNLRFMYPEKPGTPANDRKNKMEPGAVRANHPCPLFAGVYYFEVHIKESDGYMGVGLCQKNVKMNRLPGWDALSYGYHGDDGNFFSASGQGVAYGPTFGKGDVIGCGLNLVRKNVFFTKNGENLGTAMDIIDAVDELYPTVGLQTTNAMVDVNFGQMPFLYDIYKDIQSVRETVKARVNEMHMPSAKKKNWLNGYMASWMATEGHAKTLKIFCDESKTEYNEIEEKNVVERKDLSKLVYEKRVGELCEELETKLKTHSDVRPLALDLRTQRFAEKVLERMTMPPPPTPVKNGFAKEGNGCAAHNIGDESSASSSSISSSTNGSVHPSTGNGTAAIAIPSSSKGLGVDMMMDQGASCSTSSSATSLRGGNGMGMTMSPSRPHKRRSSGAKVVDGDRRDSSGSRPPSSDFGPPPRRRSTRGKEDRRRELDDDMEIDMPIDVMRGIVASKGHMDLGKSITPKNGGPSSSNKLTEEELDLLMAYSRKNRSSRSKSRSGRKKKGWKGPEIVQEGRSVAPSLMEHEEDIKWRCGYTKTEEEEAVRLYHEMLKEGMDIQTEAKSLSNKHPRLFKYATVSRKLQDALLAVMHNSREDMETNGIFGETRARCLVHSMNKGLLKLEYGNSMCESKLARLERTVRTQKVFLMRNGCAMAPFIDIEGLMGRSQESFYLRSKKSTHTFYDQNDMKMLERRKKQAEIDETMRVGREAQEKAAKAQLRKEKKMRKKERREARESEGMEGREDGEQIEKKKKKKRRDGNEHPPVLMEEMPMEIEDGPSGSGGMRRSRNLSSQQGNSNRRGRGRNVRAAERERLLRDEGEVGEEREEGGDGTHQLQEHAPDAEGAGF</sequence>
<dbReference type="SUPFAM" id="SSF49899">
    <property type="entry name" value="Concanavalin A-like lectins/glucanases"/>
    <property type="match status" value="1"/>
</dbReference>
<feature type="region of interest" description="Disordered" evidence="1">
    <location>
        <begin position="757"/>
        <end position="906"/>
    </location>
</feature>
<dbReference type="Pfam" id="PF00622">
    <property type="entry name" value="SPRY"/>
    <property type="match status" value="1"/>
</dbReference>
<reference evidence="2" key="2">
    <citation type="submission" date="2022-06" db="UniProtKB">
        <authorList>
            <consortium name="EnsemblMetazoa"/>
        </authorList>
    </citation>
    <scope>IDENTIFICATION</scope>
    <source>
        <strain evidence="2">PS312</strain>
    </source>
</reference>
<feature type="compositionally biased region" description="Polar residues" evidence="1">
    <location>
        <begin position="386"/>
        <end position="397"/>
    </location>
</feature>
<gene>
    <name evidence="2" type="primary">WBGene00101949</name>
</gene>
<accession>A0A2A6C562</accession>
<feature type="compositionally biased region" description="Basic and acidic residues" evidence="1">
    <location>
        <begin position="789"/>
        <end position="808"/>
    </location>
</feature>
<dbReference type="InterPro" id="IPR001870">
    <property type="entry name" value="B30.2/SPRY"/>
</dbReference>
<organism evidence="2 3">
    <name type="scientific">Pristionchus pacificus</name>
    <name type="common">Parasitic nematode worm</name>
    <dbReference type="NCBI Taxonomy" id="54126"/>
    <lineage>
        <taxon>Eukaryota</taxon>
        <taxon>Metazoa</taxon>
        <taxon>Ecdysozoa</taxon>
        <taxon>Nematoda</taxon>
        <taxon>Chromadorea</taxon>
        <taxon>Rhabditida</taxon>
        <taxon>Rhabditina</taxon>
        <taxon>Diplogasteromorpha</taxon>
        <taxon>Diplogasteroidea</taxon>
        <taxon>Neodiplogasteridae</taxon>
        <taxon>Pristionchus</taxon>
    </lineage>
</organism>
<feature type="compositionally biased region" description="Low complexity" evidence="1">
    <location>
        <begin position="375"/>
        <end position="385"/>
    </location>
</feature>
<reference evidence="3" key="1">
    <citation type="journal article" date="2008" name="Nat. Genet.">
        <title>The Pristionchus pacificus genome provides a unique perspective on nematode lifestyle and parasitism.</title>
        <authorList>
            <person name="Dieterich C."/>
            <person name="Clifton S.W."/>
            <person name="Schuster L.N."/>
            <person name="Chinwalla A."/>
            <person name="Delehaunty K."/>
            <person name="Dinkelacker I."/>
            <person name="Fulton L."/>
            <person name="Fulton R."/>
            <person name="Godfrey J."/>
            <person name="Minx P."/>
            <person name="Mitreva M."/>
            <person name="Roeseler W."/>
            <person name="Tian H."/>
            <person name="Witte H."/>
            <person name="Yang S.P."/>
            <person name="Wilson R.K."/>
            <person name="Sommer R.J."/>
        </authorList>
    </citation>
    <scope>NUCLEOTIDE SEQUENCE [LARGE SCALE GENOMIC DNA]</scope>
    <source>
        <strain evidence="3">PS312</strain>
    </source>
</reference>
<feature type="region of interest" description="Disordered" evidence="1">
    <location>
        <begin position="346"/>
        <end position="500"/>
    </location>
</feature>
<dbReference type="OrthoDB" id="5821166at2759"/>
<dbReference type="Proteomes" id="UP000005239">
    <property type="component" value="Unassembled WGS sequence"/>
</dbReference>
<feature type="compositionally biased region" description="Basic and acidic residues" evidence="1">
    <location>
        <begin position="866"/>
        <end position="878"/>
    </location>
</feature>
<feature type="compositionally biased region" description="Low complexity" evidence="1">
    <location>
        <begin position="420"/>
        <end position="430"/>
    </location>
</feature>
<accession>A0A8R1YEA3</accession>
<dbReference type="InterPro" id="IPR050618">
    <property type="entry name" value="Ubq-SigPath_Reg"/>
</dbReference>
<dbReference type="PROSITE" id="PS50188">
    <property type="entry name" value="B302_SPRY"/>
    <property type="match status" value="1"/>
</dbReference>
<feature type="compositionally biased region" description="Basic and acidic residues" evidence="1">
    <location>
        <begin position="757"/>
        <end position="774"/>
    </location>
</feature>
<feature type="compositionally biased region" description="Basic and acidic residues" evidence="1">
    <location>
        <begin position="484"/>
        <end position="493"/>
    </location>
</feature>
<dbReference type="SMART" id="SM00449">
    <property type="entry name" value="SPRY"/>
    <property type="match status" value="1"/>
</dbReference>
<dbReference type="AlphaFoldDB" id="A0A2A6C562"/>
<keyword evidence="3" id="KW-1185">Reference proteome</keyword>
<dbReference type="PANTHER" id="PTHR12864">
    <property type="entry name" value="RAN BINDING PROTEIN 9-RELATED"/>
    <property type="match status" value="1"/>
</dbReference>
<evidence type="ECO:0000313" key="2">
    <source>
        <dbReference type="EnsemblMetazoa" id="PPA12395.1"/>
    </source>
</evidence>
<evidence type="ECO:0000313" key="3">
    <source>
        <dbReference type="Proteomes" id="UP000005239"/>
    </source>
</evidence>
<dbReference type="InterPro" id="IPR043136">
    <property type="entry name" value="B30.2/SPRY_sf"/>
</dbReference>
<name>A0A2A6C562_PRIPA</name>